<keyword evidence="3" id="KW-1185">Reference proteome</keyword>
<feature type="compositionally biased region" description="Basic and acidic residues" evidence="1">
    <location>
        <begin position="38"/>
        <end position="52"/>
    </location>
</feature>
<sequence>MKIISLDTPTPTKDSIDEKNRNAHIEGSHRRMGSFSSKESHKNESVEKPILEKIDQPQVYKTQKLNMMKNFTFEGMPRFLQTTIHPPTVAQATTISGDSRTGKRKPSTFDV</sequence>
<feature type="compositionally biased region" description="Basic residues" evidence="1">
    <location>
        <begin position="102"/>
        <end position="111"/>
    </location>
</feature>
<accession>A0ABD1S2R9</accession>
<feature type="region of interest" description="Disordered" evidence="1">
    <location>
        <begin position="1"/>
        <end position="52"/>
    </location>
</feature>
<proteinExistence type="predicted"/>
<evidence type="ECO:0000256" key="1">
    <source>
        <dbReference type="SAM" id="MobiDB-lite"/>
    </source>
</evidence>
<gene>
    <name evidence="2" type="ORF">Fot_37879</name>
</gene>
<dbReference type="Proteomes" id="UP001604277">
    <property type="component" value="Unassembled WGS sequence"/>
</dbReference>
<dbReference type="AlphaFoldDB" id="A0ABD1S2R9"/>
<feature type="compositionally biased region" description="Basic and acidic residues" evidence="1">
    <location>
        <begin position="14"/>
        <end position="29"/>
    </location>
</feature>
<reference evidence="3" key="1">
    <citation type="submission" date="2024-07" db="EMBL/GenBank/DDBJ databases">
        <title>Two chromosome-level genome assemblies of Korean endemic species Abeliophyllum distichum and Forsythia ovata (Oleaceae).</title>
        <authorList>
            <person name="Jang H."/>
        </authorList>
    </citation>
    <scope>NUCLEOTIDE SEQUENCE [LARGE SCALE GENOMIC DNA]</scope>
</reference>
<dbReference type="EMBL" id="JBFOLJ010000011">
    <property type="protein sequence ID" value="KAL2494122.1"/>
    <property type="molecule type" value="Genomic_DNA"/>
</dbReference>
<comment type="caution">
    <text evidence="2">The sequence shown here is derived from an EMBL/GenBank/DDBJ whole genome shotgun (WGS) entry which is preliminary data.</text>
</comment>
<evidence type="ECO:0000313" key="3">
    <source>
        <dbReference type="Proteomes" id="UP001604277"/>
    </source>
</evidence>
<organism evidence="2 3">
    <name type="scientific">Forsythia ovata</name>
    <dbReference type="NCBI Taxonomy" id="205694"/>
    <lineage>
        <taxon>Eukaryota</taxon>
        <taxon>Viridiplantae</taxon>
        <taxon>Streptophyta</taxon>
        <taxon>Embryophyta</taxon>
        <taxon>Tracheophyta</taxon>
        <taxon>Spermatophyta</taxon>
        <taxon>Magnoliopsida</taxon>
        <taxon>eudicotyledons</taxon>
        <taxon>Gunneridae</taxon>
        <taxon>Pentapetalae</taxon>
        <taxon>asterids</taxon>
        <taxon>lamiids</taxon>
        <taxon>Lamiales</taxon>
        <taxon>Oleaceae</taxon>
        <taxon>Forsythieae</taxon>
        <taxon>Forsythia</taxon>
    </lineage>
</organism>
<feature type="region of interest" description="Disordered" evidence="1">
    <location>
        <begin position="92"/>
        <end position="111"/>
    </location>
</feature>
<protein>
    <submittedName>
        <fullName evidence="2">Uncharacterized protein</fullName>
    </submittedName>
</protein>
<name>A0ABD1S2R9_9LAMI</name>
<evidence type="ECO:0000313" key="2">
    <source>
        <dbReference type="EMBL" id="KAL2494122.1"/>
    </source>
</evidence>